<organism evidence="4 5">
    <name type="scientific">Klebsormidium nitens</name>
    <name type="common">Green alga</name>
    <name type="synonym">Ulothrix nitens</name>
    <dbReference type="NCBI Taxonomy" id="105231"/>
    <lineage>
        <taxon>Eukaryota</taxon>
        <taxon>Viridiplantae</taxon>
        <taxon>Streptophyta</taxon>
        <taxon>Klebsormidiophyceae</taxon>
        <taxon>Klebsormidiales</taxon>
        <taxon>Klebsormidiaceae</taxon>
        <taxon>Klebsormidium</taxon>
    </lineage>
</organism>
<evidence type="ECO:0000259" key="3">
    <source>
        <dbReference type="Pfam" id="PF10159"/>
    </source>
</evidence>
<dbReference type="PANTHER" id="PTHR14580">
    <property type="entry name" value="MULTIPLE MYELOMA TUMOR-ASSOCIATED PROTEIN 2 FAMILY MEMBER"/>
    <property type="match status" value="1"/>
</dbReference>
<feature type="compositionally biased region" description="Basic residues" evidence="2">
    <location>
        <begin position="204"/>
        <end position="233"/>
    </location>
</feature>
<sequence length="396" mass="45028">MFHPSRGGVRGGKDQFSWDNVKSDKDRENYLGHSLKAPVGRWQKGKDLLWYTREKGGTPMTAAEIDASEAEQRRAEIQRVKDEEEQLMREALGLAPKRAQRPTGHIDKKDAEQLFKREKAQEEVREGERVQGLGFGPSVHVEGAVQGERPAGTLEGEELPAPAHLGPVGTIAKIEDAAGSDVMLPPPPRGPPSAAALKEQRREERRRKKEERRAARKARKEERKRRKEERKRRREQETSSESDSDASHDSKKRRRRSRSMGRSEGDSSDRDENVDTERSLRVENKVKRGGERGEGYAEKPGDREHEVGRRENGFGRIASDRGTSPRKRGAERSKNRADGRRERSFAEQDGSGGRNGRTGETESRRDKQYSDKMVLVDDGRYRNVDEGTRHRNGERR</sequence>
<evidence type="ECO:0000256" key="2">
    <source>
        <dbReference type="SAM" id="MobiDB-lite"/>
    </source>
</evidence>
<protein>
    <recommendedName>
        <fullName evidence="3">Multiple myeloma tumor-associated protein 2-like N-terminal domain-containing protein</fullName>
    </recommendedName>
</protein>
<feature type="compositionally biased region" description="Basic and acidic residues" evidence="2">
    <location>
        <begin position="328"/>
        <end position="346"/>
    </location>
</feature>
<name>A0A1Y1HZW8_KLENI</name>
<dbReference type="Proteomes" id="UP000054558">
    <property type="component" value="Unassembled WGS sequence"/>
</dbReference>
<dbReference type="OMA" id="EKQDMDQ"/>
<keyword evidence="5" id="KW-1185">Reference proteome</keyword>
<feature type="compositionally biased region" description="Basic and acidic residues" evidence="2">
    <location>
        <begin position="261"/>
        <end position="313"/>
    </location>
</feature>
<dbReference type="InterPro" id="IPR039207">
    <property type="entry name" value="MMTAG2-like"/>
</dbReference>
<dbReference type="Pfam" id="PF10159">
    <property type="entry name" value="MMtag"/>
    <property type="match status" value="1"/>
</dbReference>
<reference evidence="4 5" key="1">
    <citation type="journal article" date="2014" name="Nat. Commun.">
        <title>Klebsormidium flaccidum genome reveals primary factors for plant terrestrial adaptation.</title>
        <authorList>
            <person name="Hori K."/>
            <person name="Maruyama F."/>
            <person name="Fujisawa T."/>
            <person name="Togashi T."/>
            <person name="Yamamoto N."/>
            <person name="Seo M."/>
            <person name="Sato S."/>
            <person name="Yamada T."/>
            <person name="Mori H."/>
            <person name="Tajima N."/>
            <person name="Moriyama T."/>
            <person name="Ikeuchi M."/>
            <person name="Watanabe M."/>
            <person name="Wada H."/>
            <person name="Kobayashi K."/>
            <person name="Saito M."/>
            <person name="Masuda T."/>
            <person name="Sasaki-Sekimoto Y."/>
            <person name="Mashiguchi K."/>
            <person name="Awai K."/>
            <person name="Shimojima M."/>
            <person name="Masuda S."/>
            <person name="Iwai M."/>
            <person name="Nobusawa T."/>
            <person name="Narise T."/>
            <person name="Kondo S."/>
            <person name="Saito H."/>
            <person name="Sato R."/>
            <person name="Murakawa M."/>
            <person name="Ihara Y."/>
            <person name="Oshima-Yamada Y."/>
            <person name="Ohtaka K."/>
            <person name="Satoh M."/>
            <person name="Sonobe K."/>
            <person name="Ishii M."/>
            <person name="Ohtani R."/>
            <person name="Kanamori-Sato M."/>
            <person name="Honoki R."/>
            <person name="Miyazaki D."/>
            <person name="Mochizuki H."/>
            <person name="Umetsu J."/>
            <person name="Higashi K."/>
            <person name="Shibata D."/>
            <person name="Kamiya Y."/>
            <person name="Sato N."/>
            <person name="Nakamura Y."/>
            <person name="Tabata S."/>
            <person name="Ida S."/>
            <person name="Kurokawa K."/>
            <person name="Ohta H."/>
        </authorList>
    </citation>
    <scope>NUCLEOTIDE SEQUENCE [LARGE SCALE GENOMIC DNA]</scope>
    <source>
        <strain evidence="4 5">NIES-2285</strain>
    </source>
</reference>
<feature type="region of interest" description="Disordered" evidence="2">
    <location>
        <begin position="117"/>
        <end position="396"/>
    </location>
</feature>
<accession>A0A1Y1HZW8</accession>
<keyword evidence="1" id="KW-0175">Coiled coil</keyword>
<dbReference type="InterPro" id="IPR019315">
    <property type="entry name" value="MMTA2_N"/>
</dbReference>
<dbReference type="AlphaFoldDB" id="A0A1Y1HZW8"/>
<feature type="domain" description="Multiple myeloma tumor-associated protein 2-like N-terminal" evidence="3">
    <location>
        <begin position="8"/>
        <end position="93"/>
    </location>
</feature>
<proteinExistence type="predicted"/>
<evidence type="ECO:0000313" key="5">
    <source>
        <dbReference type="Proteomes" id="UP000054558"/>
    </source>
</evidence>
<feature type="compositionally biased region" description="Basic and acidic residues" evidence="2">
    <location>
        <begin position="357"/>
        <end position="396"/>
    </location>
</feature>
<evidence type="ECO:0000313" key="4">
    <source>
        <dbReference type="EMBL" id="GAQ82077.1"/>
    </source>
</evidence>
<feature type="compositionally biased region" description="Basic and acidic residues" evidence="2">
    <location>
        <begin position="117"/>
        <end position="129"/>
    </location>
</feature>
<feature type="compositionally biased region" description="Basic residues" evidence="2">
    <location>
        <begin position="250"/>
        <end position="259"/>
    </location>
</feature>
<evidence type="ECO:0000256" key="1">
    <source>
        <dbReference type="SAM" id="Coils"/>
    </source>
</evidence>
<feature type="region of interest" description="Disordered" evidence="2">
    <location>
        <begin position="1"/>
        <end position="24"/>
    </location>
</feature>
<dbReference type="PANTHER" id="PTHR14580:SF0">
    <property type="entry name" value="MULTIPLE MYELOMA TUMOR-ASSOCIATED PROTEIN 2"/>
    <property type="match status" value="1"/>
</dbReference>
<dbReference type="OrthoDB" id="5390672at2759"/>
<gene>
    <name evidence="4" type="ORF">KFL_000990270</name>
</gene>
<feature type="coiled-coil region" evidence="1">
    <location>
        <begin position="60"/>
        <end position="90"/>
    </location>
</feature>
<dbReference type="EMBL" id="DF237048">
    <property type="protein sequence ID" value="GAQ82077.1"/>
    <property type="molecule type" value="Genomic_DNA"/>
</dbReference>